<evidence type="ECO:0000256" key="1">
    <source>
        <dbReference type="SAM" id="MobiDB-lite"/>
    </source>
</evidence>
<reference evidence="2 3" key="1">
    <citation type="submission" date="2019-10" db="EMBL/GenBank/DDBJ databases">
        <title>Whole genome shotgun sequence of Acrocarpospora pleiomorpha NBRC 16267.</title>
        <authorList>
            <person name="Ichikawa N."/>
            <person name="Kimura A."/>
            <person name="Kitahashi Y."/>
            <person name="Komaki H."/>
            <person name="Oguchi A."/>
        </authorList>
    </citation>
    <scope>NUCLEOTIDE SEQUENCE [LARGE SCALE GENOMIC DNA]</scope>
    <source>
        <strain evidence="2 3">NBRC 16267</strain>
    </source>
</reference>
<sequence>MSAEHIEPVDHGASGGFRIVLPRSLRAIRDGLLPEDVGDFDSEFRQLMAEATESLDLGPLTEFVERWGAGALVGRSGRAPENAGPGAAPESGRGRARPLAGRGQSEAGPLGVYDVKLLEDAVAQLVGLPEGST</sequence>
<dbReference type="EMBL" id="BLAF01000043">
    <property type="protein sequence ID" value="GES23696.1"/>
    <property type="molecule type" value="Genomic_DNA"/>
</dbReference>
<proteinExistence type="predicted"/>
<name>A0A5M3XSC6_9ACTN</name>
<keyword evidence="3" id="KW-1185">Reference proteome</keyword>
<evidence type="ECO:0000313" key="3">
    <source>
        <dbReference type="Proteomes" id="UP000377595"/>
    </source>
</evidence>
<dbReference type="AlphaFoldDB" id="A0A5M3XSC6"/>
<dbReference type="Proteomes" id="UP000377595">
    <property type="component" value="Unassembled WGS sequence"/>
</dbReference>
<evidence type="ECO:0000313" key="2">
    <source>
        <dbReference type="EMBL" id="GES23696.1"/>
    </source>
</evidence>
<protein>
    <submittedName>
        <fullName evidence="2">Uncharacterized protein</fullName>
    </submittedName>
</protein>
<dbReference type="InterPro" id="IPR046214">
    <property type="entry name" value="DUF6247"/>
</dbReference>
<dbReference type="Pfam" id="PF19760">
    <property type="entry name" value="DUF6247"/>
    <property type="match status" value="1"/>
</dbReference>
<dbReference type="RefSeq" id="WP_246264938.1">
    <property type="nucleotide sequence ID" value="NZ_BAAAHM010000027.1"/>
</dbReference>
<feature type="region of interest" description="Disordered" evidence="1">
    <location>
        <begin position="74"/>
        <end position="108"/>
    </location>
</feature>
<accession>A0A5M3XSC6</accession>
<organism evidence="2 3">
    <name type="scientific">Acrocarpospora pleiomorpha</name>
    <dbReference type="NCBI Taxonomy" id="90975"/>
    <lineage>
        <taxon>Bacteria</taxon>
        <taxon>Bacillati</taxon>
        <taxon>Actinomycetota</taxon>
        <taxon>Actinomycetes</taxon>
        <taxon>Streptosporangiales</taxon>
        <taxon>Streptosporangiaceae</taxon>
        <taxon>Acrocarpospora</taxon>
    </lineage>
</organism>
<feature type="compositionally biased region" description="Low complexity" evidence="1">
    <location>
        <begin position="77"/>
        <end position="103"/>
    </location>
</feature>
<gene>
    <name evidence="2" type="ORF">Aple_065950</name>
</gene>
<comment type="caution">
    <text evidence="2">The sequence shown here is derived from an EMBL/GenBank/DDBJ whole genome shotgun (WGS) entry which is preliminary data.</text>
</comment>